<dbReference type="InterPro" id="IPR023408">
    <property type="entry name" value="MscS_beta-dom_sf"/>
</dbReference>
<dbReference type="EMBL" id="CP011144">
    <property type="protein sequence ID" value="AKC88355.1"/>
    <property type="molecule type" value="Genomic_DNA"/>
</dbReference>
<feature type="domain" description="Mechanosensitive ion channel MscS" evidence="9">
    <location>
        <begin position="639"/>
        <end position="705"/>
    </location>
</feature>
<keyword evidence="3" id="KW-1003">Cell membrane</keyword>
<comment type="subcellular location">
    <subcellularLocation>
        <location evidence="1">Cell membrane</location>
        <topology evidence="1">Multi-pass membrane protein</topology>
    </subcellularLocation>
</comment>
<name>A0A0E3UQ28_9GAMM</name>
<evidence type="ECO:0000256" key="6">
    <source>
        <dbReference type="ARBA" id="ARBA00023136"/>
    </source>
</evidence>
<dbReference type="GO" id="GO:0005886">
    <property type="term" value="C:plasma membrane"/>
    <property type="evidence" value="ECO:0007669"/>
    <property type="project" value="UniProtKB-SubCell"/>
</dbReference>
<dbReference type="InterPro" id="IPR049278">
    <property type="entry name" value="MS_channel_C"/>
</dbReference>
<evidence type="ECO:0000256" key="5">
    <source>
        <dbReference type="ARBA" id="ARBA00022989"/>
    </source>
</evidence>
<evidence type="ECO:0000256" key="1">
    <source>
        <dbReference type="ARBA" id="ARBA00004651"/>
    </source>
</evidence>
<dbReference type="Pfam" id="PF21082">
    <property type="entry name" value="MS_channel_3rd"/>
    <property type="match status" value="1"/>
</dbReference>
<dbReference type="SUPFAM" id="SSF50182">
    <property type="entry name" value="Sm-like ribonucleoproteins"/>
    <property type="match status" value="1"/>
</dbReference>
<evidence type="ECO:0000256" key="4">
    <source>
        <dbReference type="ARBA" id="ARBA00022692"/>
    </source>
</evidence>
<dbReference type="SUPFAM" id="SSF82689">
    <property type="entry name" value="Mechanosensitive channel protein MscS (YggB), C-terminal domain"/>
    <property type="match status" value="1"/>
</dbReference>
<feature type="transmembrane region" description="Helical" evidence="7">
    <location>
        <begin position="598"/>
        <end position="617"/>
    </location>
</feature>
<gene>
    <name evidence="11" type="ORF">WQ53_11020</name>
</gene>
<dbReference type="GO" id="GO:0008381">
    <property type="term" value="F:mechanosensitive monoatomic ion channel activity"/>
    <property type="evidence" value="ECO:0007669"/>
    <property type="project" value="UniProtKB-ARBA"/>
</dbReference>
<evidence type="ECO:0000259" key="10">
    <source>
        <dbReference type="Pfam" id="PF21082"/>
    </source>
</evidence>
<dbReference type="Gene3D" id="3.30.70.100">
    <property type="match status" value="1"/>
</dbReference>
<dbReference type="PANTHER" id="PTHR30347:SF1">
    <property type="entry name" value="MECHANOSENSITIVE CHANNEL MSCK"/>
    <property type="match status" value="1"/>
</dbReference>
<dbReference type="KEGG" id="psuw:WQ53_11020"/>
<dbReference type="SUPFAM" id="SSF82861">
    <property type="entry name" value="Mechanosensitive channel protein MscS (YggB), transmembrane region"/>
    <property type="match status" value="1"/>
</dbReference>
<comment type="similarity">
    <text evidence="2">Belongs to the MscS (TC 1.A.23) family.</text>
</comment>
<sequence length="833" mass="90297">MPNLLLASVVALGFPGTARAQVPVPATTKATAQTTASAKSDEGGPQVIALADIPRRADSDERFATAVAMRAASADPAAGMLSRLQAIEASVDEKNRQAGASRLRAMPILRLESLDRYWAFDAHRFQHWKADLAATIDPYVGDAAELARRRADWEATRAAATAGSMPAALSDRIDVVIAELESSEQALSAPLLGQIELGRRANRLEAGIQTGQQSVENAIGYIDRQLLRVEAPPLWRMGADPADYSDGEMDILQRGLVLEGGFLRQYSAANLPNQRVLNLLQLLLLPFLLWLAARSRRGPAGSRDPATLRVLGRPFSSWLLLSAIGVMVFEPNAPLLLHQFMMVVAVVPVLRLLPADSRRLLGAWPYLAAGFFLLLRLSFLLLASSVLYRWYQVILAALAIASTLWLLWASRHAVRDGKAGRTLRLVRVIAWAGAVLLSVSIVANLFGNASLSEMLMTGVFDSGFMALLLYAAANVFAALLRELLAEGLANRVHLVRTGATSLPDLLLRLIVVAMAVGWAVFTMQRFRVFRPVYGFVEGVITHRFTYGQFAMSLGDVLAFVVAVFIAFWLSRLVRVLLQEEVLSRMSLPRGVGNSIASLTYYAMLLFGLLAALSVAGFKLGQLTLLFGALGVGIGLGLQDVVKNFVSGLILMFERPVQPGDAVDVAGTSGRVREIGMRATTVRTFDGADVVVPNGILLSEKVTNWTLRDRNRRIEFDLGVAYGSDPALVAEVLVKTAREMPGIAGDPAPVALFQGFGDSALDFRVRAWTNDFDNWVSLRSQLVGRLYEALARAGIGIPFPQRDLHLRGLPDELRQALARKGPQDEGTSPPATGA</sequence>
<protein>
    <submittedName>
        <fullName evidence="11">Mechanosensitive ion channel protein MscS</fullName>
    </submittedName>
</protein>
<keyword evidence="6 7" id="KW-0472">Membrane</keyword>
<dbReference type="PANTHER" id="PTHR30347">
    <property type="entry name" value="POTASSIUM CHANNEL RELATED"/>
    <property type="match status" value="1"/>
</dbReference>
<reference evidence="11 12" key="1">
    <citation type="journal article" date="2015" name="Genome Announc.">
        <title>Complete Genome Sequence of Pseudoxanthomonas suwonensis Strain J1, a Cellulose-Degrading Bacterium Isolated from Leaf- and Wood-Enriched Soil.</title>
        <authorList>
            <person name="Hou L."/>
            <person name="Jiang J."/>
            <person name="Xu Z."/>
            <person name="Zhou Y."/>
            <person name="Leung F.C."/>
        </authorList>
    </citation>
    <scope>NUCLEOTIDE SEQUENCE [LARGE SCALE GENOMIC DNA]</scope>
    <source>
        <strain evidence="11 12">J1</strain>
    </source>
</reference>
<feature type="domain" description="Mechanosensitive ion channel MscS C-terminal" evidence="10">
    <location>
        <begin position="713"/>
        <end position="796"/>
    </location>
</feature>
<keyword evidence="12" id="KW-1185">Reference proteome</keyword>
<dbReference type="InterPro" id="IPR010920">
    <property type="entry name" value="LSM_dom_sf"/>
</dbReference>
<feature type="transmembrane region" description="Helical" evidence="7">
    <location>
        <begin position="365"/>
        <end position="384"/>
    </location>
</feature>
<evidence type="ECO:0000259" key="9">
    <source>
        <dbReference type="Pfam" id="PF00924"/>
    </source>
</evidence>
<keyword evidence="5 7" id="KW-1133">Transmembrane helix</keyword>
<feature type="transmembrane region" description="Helical" evidence="7">
    <location>
        <begin position="428"/>
        <end position="451"/>
    </location>
</feature>
<evidence type="ECO:0000256" key="3">
    <source>
        <dbReference type="ARBA" id="ARBA00022475"/>
    </source>
</evidence>
<keyword evidence="8" id="KW-0732">Signal</keyword>
<dbReference type="PATRIC" id="fig|314722.6.peg.2381"/>
<dbReference type="Gene3D" id="2.30.30.60">
    <property type="match status" value="1"/>
</dbReference>
<feature type="chain" id="PRO_5002413292" evidence="8">
    <location>
        <begin position="21"/>
        <end position="833"/>
    </location>
</feature>
<feature type="transmembrane region" description="Helical" evidence="7">
    <location>
        <begin position="390"/>
        <end position="408"/>
    </location>
</feature>
<dbReference type="Proteomes" id="UP000033067">
    <property type="component" value="Chromosome"/>
</dbReference>
<dbReference type="InterPro" id="IPR011066">
    <property type="entry name" value="MscS_channel_C_sf"/>
</dbReference>
<dbReference type="InterPro" id="IPR052702">
    <property type="entry name" value="MscS-like_channel"/>
</dbReference>
<feature type="transmembrane region" description="Helical" evidence="7">
    <location>
        <begin position="556"/>
        <end position="577"/>
    </location>
</feature>
<dbReference type="AlphaFoldDB" id="A0A0E3UQ28"/>
<evidence type="ECO:0000313" key="11">
    <source>
        <dbReference type="EMBL" id="AKC88355.1"/>
    </source>
</evidence>
<dbReference type="Pfam" id="PF00924">
    <property type="entry name" value="MS_channel_2nd"/>
    <property type="match status" value="1"/>
</dbReference>
<dbReference type="Gene3D" id="1.10.287.1260">
    <property type="match status" value="1"/>
</dbReference>
<feature type="transmembrane region" description="Helical" evidence="7">
    <location>
        <begin position="335"/>
        <end position="353"/>
    </location>
</feature>
<dbReference type="InterPro" id="IPR011014">
    <property type="entry name" value="MscS_channel_TM-2"/>
</dbReference>
<evidence type="ECO:0000313" key="12">
    <source>
        <dbReference type="Proteomes" id="UP000033067"/>
    </source>
</evidence>
<organism evidence="11 12">
    <name type="scientific">Pseudoxanthomonas suwonensis</name>
    <dbReference type="NCBI Taxonomy" id="314722"/>
    <lineage>
        <taxon>Bacteria</taxon>
        <taxon>Pseudomonadati</taxon>
        <taxon>Pseudomonadota</taxon>
        <taxon>Gammaproteobacteria</taxon>
        <taxon>Lysobacterales</taxon>
        <taxon>Lysobacteraceae</taxon>
        <taxon>Pseudoxanthomonas</taxon>
    </lineage>
</organism>
<proteinExistence type="inferred from homology"/>
<evidence type="ECO:0000256" key="8">
    <source>
        <dbReference type="SAM" id="SignalP"/>
    </source>
</evidence>
<evidence type="ECO:0000256" key="7">
    <source>
        <dbReference type="SAM" id="Phobius"/>
    </source>
</evidence>
<evidence type="ECO:0000256" key="2">
    <source>
        <dbReference type="ARBA" id="ARBA00008017"/>
    </source>
</evidence>
<keyword evidence="4 7" id="KW-0812">Transmembrane</keyword>
<accession>A0A0E3UQ28</accession>
<feature type="signal peptide" evidence="8">
    <location>
        <begin position="1"/>
        <end position="20"/>
    </location>
</feature>
<feature type="transmembrane region" description="Helical" evidence="7">
    <location>
        <begin position="463"/>
        <end position="484"/>
    </location>
</feature>
<dbReference type="InterPro" id="IPR006685">
    <property type="entry name" value="MscS_channel_2nd"/>
</dbReference>
<feature type="transmembrane region" description="Helical" evidence="7">
    <location>
        <begin position="505"/>
        <end position="523"/>
    </location>
</feature>